<feature type="compositionally biased region" description="Basic residues" evidence="1">
    <location>
        <begin position="140"/>
        <end position="155"/>
    </location>
</feature>
<feature type="region of interest" description="Disordered" evidence="1">
    <location>
        <begin position="66"/>
        <end position="161"/>
    </location>
</feature>
<evidence type="ECO:0000256" key="1">
    <source>
        <dbReference type="SAM" id="MobiDB-lite"/>
    </source>
</evidence>
<organism evidence="2 3">
    <name type="scientific">Xanthomonas theicola</name>
    <dbReference type="NCBI Taxonomy" id="56464"/>
    <lineage>
        <taxon>Bacteria</taxon>
        <taxon>Pseudomonadati</taxon>
        <taxon>Pseudomonadota</taxon>
        <taxon>Gammaproteobacteria</taxon>
        <taxon>Lysobacterales</taxon>
        <taxon>Lysobacteraceae</taxon>
        <taxon>Xanthomonas</taxon>
    </lineage>
</organism>
<dbReference type="Proteomes" id="UP000239898">
    <property type="component" value="Unassembled WGS sequence"/>
</dbReference>
<gene>
    <name evidence="2" type="ORF">XthCFBP4691_15125</name>
</gene>
<evidence type="ECO:0000313" key="2">
    <source>
        <dbReference type="EMBL" id="PPT87773.1"/>
    </source>
</evidence>
<keyword evidence="3" id="KW-1185">Reference proteome</keyword>
<sequence length="296" mass="31322">MSVKTLGNWLDASRAGRSLSWPSRSPVTDLESALARRRAGNATLKMGRQILPSARPRRVRARRACAHAVGHKRVARWRRAEGLRGRPRAAPRPGPPTAASPASGREPARSPVRRGQPGAGLGGGRHPRPADPRGLAVPGHRARPAHPAGARRQRVRGMPDDPGRQAFRNACPAAPVGAGVLFRSDRGSQHASGDVGKTLSAHGVVPGHAPPGQLLGARSPPSGHSAVAERFFASLKNQQATGVYGKGGGPCCHRQLHPRLLQLQHACTRHWVACRPTTLQADGSKPLDPVLLGVRS</sequence>
<name>A0A2S6ZCV3_9XANT</name>
<evidence type="ECO:0000313" key="3">
    <source>
        <dbReference type="Proteomes" id="UP000239898"/>
    </source>
</evidence>
<protein>
    <submittedName>
        <fullName evidence="2">Uncharacterized protein</fullName>
    </submittedName>
</protein>
<dbReference type="AlphaFoldDB" id="A0A2S6ZCV3"/>
<proteinExistence type="predicted"/>
<feature type="compositionally biased region" description="Basic residues" evidence="1">
    <location>
        <begin position="66"/>
        <end position="77"/>
    </location>
</feature>
<accession>A0A2S6ZCV3</accession>
<reference evidence="2 3" key="1">
    <citation type="submission" date="2016-08" db="EMBL/GenBank/DDBJ databases">
        <title>Evolution of the type three secretion system and type three effector repertoires in Xanthomonas.</title>
        <authorList>
            <person name="Merda D."/>
            <person name="Briand M."/>
            <person name="Bosis E."/>
            <person name="Rousseau C."/>
            <person name="Portier P."/>
            <person name="Jacques M.-A."/>
            <person name="Fischer-Le Saux M."/>
        </authorList>
    </citation>
    <scope>NUCLEOTIDE SEQUENCE [LARGE SCALE GENOMIC DNA]</scope>
    <source>
        <strain evidence="2 3">CFBP 4691</strain>
    </source>
</reference>
<dbReference type="EMBL" id="MIGX01000087">
    <property type="protein sequence ID" value="PPT87773.1"/>
    <property type="molecule type" value="Genomic_DNA"/>
</dbReference>
<comment type="caution">
    <text evidence="2">The sequence shown here is derived from an EMBL/GenBank/DDBJ whole genome shotgun (WGS) entry which is preliminary data.</text>
</comment>